<dbReference type="PROSITE" id="PS51257">
    <property type="entry name" value="PROKAR_LIPOPROTEIN"/>
    <property type="match status" value="1"/>
</dbReference>
<protein>
    <recommendedName>
        <fullName evidence="5">Lipoprotein</fullName>
    </recommendedName>
</protein>
<evidence type="ECO:0000313" key="3">
    <source>
        <dbReference type="EMBL" id="MDM7860773.1"/>
    </source>
</evidence>
<feature type="region of interest" description="Disordered" evidence="1">
    <location>
        <begin position="27"/>
        <end position="52"/>
    </location>
</feature>
<evidence type="ECO:0000256" key="1">
    <source>
        <dbReference type="SAM" id="MobiDB-lite"/>
    </source>
</evidence>
<sequence>MAFISIKRFVSVLGVSALLVACGGGSDGGTGPASPAPTPPPPAPVPDETPASPLLTSNNLEIYGSADAVTGESVGFAVRSADGADIRRVEWSQLSGPATVPLLASHTQAIGFDVIDAGDYSFNVAVTTITGANRSAEINLTVSQDTAPEANIRLDHAATERGRVSLRVDGVGSKEINSIDWVQIAGPDAQNVTASDTDGPQYYIFFDAPAVTIDSPIVYEATINYSDQTSATDTAIVMVRNDNINDSAYFPNSDLIVTADMFAYRSDSPYADALESCIYNNQITQTCRFSELPLIGQQTETPTVDDIMDRTLVSHAWMGEQFENYLRTSAAGSDMVKLLRATTAIVISYDVRPSFYWTATGAIYLDGNNFWRTPQQRDTLNDRPDFRSDLGRDLTFEMPWRYVKDNAYYPQLSSIAYPVAERRSRSFEDLEASISWLMYHELGHANDFFPSSVWADLQSNDDPLSYFRENGTLSDTLPTSYPLLSAEMAALAQVRFAGETATATQRGYQGDDIEQFFTPDRSPSYYSYLNEREDFATLFERFMMIYRLEAGADVGIVEVVDNPELIITWGQRNRINEPALRDRLRFTVESILPELDFDAIQTTLPEPELLDSTKSWRDSVVIGQGVLNNSDARENIEDAAHLEPQFQLGPDKWLPLPDEN</sequence>
<dbReference type="RefSeq" id="WP_289365059.1">
    <property type="nucleotide sequence ID" value="NZ_JAUCBP010000007.1"/>
</dbReference>
<name>A0ABT7SX54_9ALTE</name>
<feature type="compositionally biased region" description="Pro residues" evidence="1">
    <location>
        <begin position="34"/>
        <end position="47"/>
    </location>
</feature>
<feature type="signal peptide" evidence="2">
    <location>
        <begin position="1"/>
        <end position="26"/>
    </location>
</feature>
<proteinExistence type="predicted"/>
<evidence type="ECO:0000256" key="2">
    <source>
        <dbReference type="SAM" id="SignalP"/>
    </source>
</evidence>
<organism evidence="3 4">
    <name type="scientific">Alteromonas arenosi</name>
    <dbReference type="NCBI Taxonomy" id="3055817"/>
    <lineage>
        <taxon>Bacteria</taxon>
        <taxon>Pseudomonadati</taxon>
        <taxon>Pseudomonadota</taxon>
        <taxon>Gammaproteobacteria</taxon>
        <taxon>Alteromonadales</taxon>
        <taxon>Alteromonadaceae</taxon>
        <taxon>Alteromonas/Salinimonas group</taxon>
        <taxon>Alteromonas</taxon>
    </lineage>
</organism>
<accession>A0ABT7SX54</accession>
<dbReference type="EMBL" id="JAUCBP010000007">
    <property type="protein sequence ID" value="MDM7860773.1"/>
    <property type="molecule type" value="Genomic_DNA"/>
</dbReference>
<comment type="caution">
    <text evidence="3">The sequence shown here is derived from an EMBL/GenBank/DDBJ whole genome shotgun (WGS) entry which is preliminary data.</text>
</comment>
<dbReference type="InterPro" id="IPR013783">
    <property type="entry name" value="Ig-like_fold"/>
</dbReference>
<feature type="chain" id="PRO_5046351783" description="Lipoprotein" evidence="2">
    <location>
        <begin position="27"/>
        <end position="660"/>
    </location>
</feature>
<keyword evidence="4" id="KW-1185">Reference proteome</keyword>
<dbReference type="Proteomes" id="UP001234343">
    <property type="component" value="Unassembled WGS sequence"/>
</dbReference>
<reference evidence="3 4" key="1">
    <citation type="submission" date="2023-06" db="EMBL/GenBank/DDBJ databases">
        <title>Alteromonas sp. ASW11-36 isolated from intertidal sand.</title>
        <authorList>
            <person name="Li Y."/>
        </authorList>
    </citation>
    <scope>NUCLEOTIDE SEQUENCE [LARGE SCALE GENOMIC DNA]</scope>
    <source>
        <strain evidence="3 4">ASW11-36</strain>
    </source>
</reference>
<keyword evidence="2" id="KW-0732">Signal</keyword>
<gene>
    <name evidence="3" type="ORF">QTP81_09200</name>
</gene>
<dbReference type="Pfam" id="PF22352">
    <property type="entry name" value="K319L-like_PKD"/>
    <property type="match status" value="1"/>
</dbReference>
<dbReference type="Gene3D" id="2.60.40.10">
    <property type="entry name" value="Immunoglobulins"/>
    <property type="match status" value="1"/>
</dbReference>
<evidence type="ECO:0000313" key="4">
    <source>
        <dbReference type="Proteomes" id="UP001234343"/>
    </source>
</evidence>
<evidence type="ECO:0008006" key="5">
    <source>
        <dbReference type="Google" id="ProtNLM"/>
    </source>
</evidence>